<sequence>MGLEVNVNSEQNIASFTTIVNNVKYVTEAAKTVSGEVDKLKTSTKALETIAGGVSGVTAEIAKGWVDAATAVSEYDAMMAESTTAMNVGLKMMSMSFSLLIPQIAAATTAQEVFNAVTSMSPFGAISAAIGLVLTVLGAFAVSSTEATVKTDALTEKIYEQRDAMDQLAATRSEKISDDLAEISHVQKLWQELQTLTDEQGNVNAGREERAQFLVEEINKLLPGSVQWLNEEKTALQANGDAIDKLIEKKKAEAILDAYYEEYTEAIKTRQQKVENCSEAYAKYVAAQEAVKKAEEAVLDAQAKGLDASALIDTCEQKRDTLKDASKAYEEAEKQVADSTQKINGYEQMQAAVLAGNTDEIKRINADKGASYMTVAETTTTGLREQYKEEEAQYKSLLEMKKAGNTSITDEDVEAARMRVERTGAAMAMAAANQAPYVQKAMSDMGQAGVDGINESTGNVKEAVEDQVEETANTFALKEGETLPQIYLNGVKVSDSYIQGQKDKEGEIESAASDQADKTVNTFALKEGETLPQMYLNGVKVSDSYIKGQKDKEGEVEGAASDQVDKTVNAFALKEGETLPQMYLNGVKVSDSYIKGQKDKEGEVEGAASDQVDKTVNAFALKEGETLPQMYLNGVKVSDSYVQGQKDQSGEVEGAAANQVNLTLDETIKKQNLLQSKMYGSGGKMSEEYIRAQKEKEGDARRAAESLVTSGYSSMESKVNSSNTSSLGYRLGSGLSSGISNAIPGAVMAMGSMIDRVIAKAKQQADIHSPSRKMRDLVGKPLGQGLEVGMETTLPLIEREMSEEVSSLVARMRGTVQAETSALSARVSAASLQTSAVTAADTQQTAGGRRPLQLHLYEDGQEMAVKLMPYIEKLGGYRACLP</sequence>
<reference evidence="2" key="1">
    <citation type="submission" date="2015-09" db="EMBL/GenBank/DDBJ databases">
        <authorList>
            <consortium name="Pathogen Informatics"/>
        </authorList>
    </citation>
    <scope>NUCLEOTIDE SEQUENCE</scope>
    <source>
        <strain evidence="2">2789STDY5834896</strain>
    </source>
</reference>
<organism evidence="2">
    <name type="scientific">uncultured Anaerotruncus sp</name>
    <dbReference type="NCBI Taxonomy" id="905011"/>
    <lineage>
        <taxon>Bacteria</taxon>
        <taxon>Bacillati</taxon>
        <taxon>Bacillota</taxon>
        <taxon>Clostridia</taxon>
        <taxon>Eubacteriales</taxon>
        <taxon>Oscillospiraceae</taxon>
        <taxon>Anaerotruncus</taxon>
        <taxon>environmental samples</taxon>
    </lineage>
</organism>
<dbReference type="AlphaFoldDB" id="A0A1C6HLM7"/>
<accession>A0A1C6HLM7</accession>
<dbReference type="EMBL" id="FMHG01000001">
    <property type="protein sequence ID" value="SCJ58288.1"/>
    <property type="molecule type" value="Genomic_DNA"/>
</dbReference>
<protein>
    <submittedName>
        <fullName evidence="2">Uncharacterized protein</fullName>
    </submittedName>
</protein>
<gene>
    <name evidence="2" type="ORF">SAMEA3545359_00913</name>
</gene>
<evidence type="ECO:0000256" key="1">
    <source>
        <dbReference type="SAM" id="Coils"/>
    </source>
</evidence>
<evidence type="ECO:0000313" key="2">
    <source>
        <dbReference type="EMBL" id="SCJ58288.1"/>
    </source>
</evidence>
<feature type="coiled-coil region" evidence="1">
    <location>
        <begin position="277"/>
        <end position="349"/>
    </location>
</feature>
<name>A0A1C6HLM7_9FIRM</name>
<keyword evidence="1" id="KW-0175">Coiled coil</keyword>
<proteinExistence type="predicted"/>